<evidence type="ECO:0000256" key="2">
    <source>
        <dbReference type="ARBA" id="ARBA00022691"/>
    </source>
</evidence>
<accession>A0AAW5C250</accession>
<comment type="caution">
    <text evidence="10">The sequence shown here is derived from an EMBL/GenBank/DDBJ whole genome shotgun (WGS) entry which is preliminary data.</text>
</comment>
<evidence type="ECO:0000259" key="9">
    <source>
        <dbReference type="PROSITE" id="PS51918"/>
    </source>
</evidence>
<dbReference type="PIRSF" id="PIRSF004762">
    <property type="entry name" value="CHP00423"/>
    <property type="match status" value="1"/>
</dbReference>
<dbReference type="Proteomes" id="UP001299608">
    <property type="component" value="Unassembled WGS sequence"/>
</dbReference>
<comment type="cofactor">
    <cofactor evidence="7">
        <name>[4Fe-4S] cluster</name>
        <dbReference type="ChEBI" id="CHEBI:49883"/>
    </cofactor>
    <text evidence="7">Binds 1 [4Fe-4S] cluster. The cluster is coordinated with 3 cysteines and an exchangeable S-adenosyl-L-methionine.</text>
</comment>
<evidence type="ECO:0000256" key="4">
    <source>
        <dbReference type="ARBA" id="ARBA00023004"/>
    </source>
</evidence>
<evidence type="ECO:0000256" key="1">
    <source>
        <dbReference type="ARBA" id="ARBA00022485"/>
    </source>
</evidence>
<dbReference type="AlphaFoldDB" id="A0AAW5C250"/>
<gene>
    <name evidence="10" type="primary">hydE</name>
    <name evidence="10" type="ORF">L0N08_12520</name>
</gene>
<feature type="binding site" evidence="7">
    <location>
        <position position="81"/>
    </location>
    <ligand>
        <name>[4Fe-4S] cluster</name>
        <dbReference type="ChEBI" id="CHEBI:49883"/>
        <note>4Fe-4S-S-AdoMet</note>
    </ligand>
</feature>
<feature type="binding site" evidence="7">
    <location>
        <position position="74"/>
    </location>
    <ligand>
        <name>[4Fe-4S] cluster</name>
        <dbReference type="ChEBI" id="CHEBI:49883"/>
        <note>4Fe-4S-S-AdoMet</note>
    </ligand>
</feature>
<proteinExistence type="predicted"/>
<dbReference type="SMART" id="SM00729">
    <property type="entry name" value="Elp3"/>
    <property type="match status" value="1"/>
</dbReference>
<keyword evidence="2 7" id="KW-0949">S-adenosyl-L-methionine</keyword>
<evidence type="ECO:0000313" key="11">
    <source>
        <dbReference type="Proteomes" id="UP001299608"/>
    </source>
</evidence>
<dbReference type="GO" id="GO:0046872">
    <property type="term" value="F:metal ion binding"/>
    <property type="evidence" value="ECO:0007669"/>
    <property type="project" value="UniProtKB-KW"/>
</dbReference>
<dbReference type="PANTHER" id="PTHR43726">
    <property type="entry name" value="3-METHYLORNITHINE SYNTHASE"/>
    <property type="match status" value="1"/>
</dbReference>
<dbReference type="InterPro" id="IPR013785">
    <property type="entry name" value="Aldolase_TIM"/>
</dbReference>
<dbReference type="InterPro" id="IPR007197">
    <property type="entry name" value="rSAM"/>
</dbReference>
<evidence type="ECO:0000256" key="3">
    <source>
        <dbReference type="ARBA" id="ARBA00022723"/>
    </source>
</evidence>
<dbReference type="CDD" id="cd01335">
    <property type="entry name" value="Radical_SAM"/>
    <property type="match status" value="1"/>
</dbReference>
<dbReference type="SFLD" id="SFLDG01060">
    <property type="entry name" value="BATS_domain_containing"/>
    <property type="match status" value="1"/>
</dbReference>
<dbReference type="Gene3D" id="3.20.20.70">
    <property type="entry name" value="Aldolase class I"/>
    <property type="match status" value="1"/>
</dbReference>
<keyword evidence="3" id="KW-0479">Metal-binding</keyword>
<dbReference type="GO" id="GO:0044272">
    <property type="term" value="P:sulfur compound biosynthetic process"/>
    <property type="evidence" value="ECO:0007669"/>
    <property type="project" value="UniProtKB-ARBA"/>
</dbReference>
<evidence type="ECO:0000256" key="6">
    <source>
        <dbReference type="ARBA" id="ARBA00034078"/>
    </source>
</evidence>
<dbReference type="GO" id="GO:0042364">
    <property type="term" value="P:water-soluble vitamin biosynthetic process"/>
    <property type="evidence" value="ECO:0007669"/>
    <property type="project" value="UniProtKB-ARBA"/>
</dbReference>
<dbReference type="InterPro" id="IPR006638">
    <property type="entry name" value="Elp3/MiaA/NifB-like_rSAM"/>
</dbReference>
<keyword evidence="4 7" id="KW-0408">Iron</keyword>
<evidence type="ECO:0000256" key="7">
    <source>
        <dbReference type="PIRSR" id="PIRSR004762-1"/>
    </source>
</evidence>
<dbReference type="SFLD" id="SFLDF00348">
    <property type="entry name" value="FeFe_hydrogenase_maturase_(Hyd"/>
    <property type="match status" value="1"/>
</dbReference>
<dbReference type="InterPro" id="IPR034422">
    <property type="entry name" value="HydE/PylB-like"/>
</dbReference>
<dbReference type="EMBL" id="JAKNGE010000014">
    <property type="protein sequence ID" value="MCG4746243.1"/>
    <property type="molecule type" value="Genomic_DNA"/>
</dbReference>
<dbReference type="SFLD" id="SFLDG01280">
    <property type="entry name" value="HydE/PylB-like"/>
    <property type="match status" value="1"/>
</dbReference>
<reference evidence="10" key="1">
    <citation type="submission" date="2022-01" db="EMBL/GenBank/DDBJ databases">
        <title>Collection of gut derived symbiotic bacterial strains cultured from healthy donors.</title>
        <authorList>
            <person name="Lin H."/>
            <person name="Kohout C."/>
            <person name="Waligurski E."/>
            <person name="Pamer E.G."/>
        </authorList>
    </citation>
    <scope>NUCLEOTIDE SEQUENCE</scope>
    <source>
        <strain evidence="10">DFI.6.55</strain>
    </source>
</reference>
<dbReference type="Pfam" id="PF04055">
    <property type="entry name" value="Radical_SAM"/>
    <property type="match status" value="1"/>
</dbReference>
<feature type="binding site" evidence="8">
    <location>
        <position position="174"/>
    </location>
    <ligand>
        <name>S-adenosyl-L-methionine</name>
        <dbReference type="ChEBI" id="CHEBI:59789"/>
    </ligand>
</feature>
<organism evidence="10 11">
    <name type="scientific">Enterocloster aldenensis</name>
    <dbReference type="NCBI Taxonomy" id="358742"/>
    <lineage>
        <taxon>Bacteria</taxon>
        <taxon>Bacillati</taxon>
        <taxon>Bacillota</taxon>
        <taxon>Clostridia</taxon>
        <taxon>Lachnospirales</taxon>
        <taxon>Lachnospiraceae</taxon>
        <taxon>Enterocloster</taxon>
    </lineage>
</organism>
<evidence type="ECO:0000313" key="10">
    <source>
        <dbReference type="EMBL" id="MCG4746243.1"/>
    </source>
</evidence>
<dbReference type="SFLD" id="SFLDS00029">
    <property type="entry name" value="Radical_SAM"/>
    <property type="match status" value="1"/>
</dbReference>
<dbReference type="InterPro" id="IPR024021">
    <property type="entry name" value="FeFe-hyd_HydE_rSAM"/>
</dbReference>
<keyword evidence="1 7" id="KW-0004">4Fe-4S</keyword>
<dbReference type="NCBIfam" id="TIGR03956">
    <property type="entry name" value="rSAM_HydE"/>
    <property type="match status" value="1"/>
</dbReference>
<feature type="binding site" evidence="8">
    <location>
        <position position="149"/>
    </location>
    <ligand>
        <name>(3R)-3-methyl-D-ornithine</name>
        <dbReference type="ChEBI" id="CHEBI:64642"/>
    </ligand>
</feature>
<dbReference type="SMART" id="SM00876">
    <property type="entry name" value="BATS"/>
    <property type="match status" value="1"/>
</dbReference>
<sequence length="361" mass="40485">MESVKRMDGAKCIENLVDRLAESHILSREEFCFLLDNIEPEQDGYLYGKARKQALASYGNRVFVRGLIEFTNYCKNDCYYCGIRRSNQKASRYRLTPEQVMDCCHTGYGLGFRTFVLQGGEDPWFSDQKIAYLVERIRSTYPDCAITLSVGEKEYDTYKMWFDAGADRYLLRHETANPCHYASLHPPQMSSGHRKECLESLKKIGYQTGCGIMVGAPYQTTGHIAEDLEYMYGLQPQMVGIGPFIPHHDTPFGGRPAGTLRQTLLLLAIVRLMLPDVLLPATTALGTAAPNGREQGVLAGANVVMPNLSPLDVRKKYMLYDNKISTGVEAAANIKELKQRMASIGYEVVTDRGDFRGLSVK</sequence>
<name>A0AAW5C250_9FIRM</name>
<comment type="cofactor">
    <cofactor evidence="6">
        <name>[2Fe-2S] cluster</name>
        <dbReference type="ChEBI" id="CHEBI:190135"/>
    </cofactor>
</comment>
<dbReference type="PANTHER" id="PTHR43726:SF1">
    <property type="entry name" value="BIOTIN SYNTHASE"/>
    <property type="match status" value="1"/>
</dbReference>
<dbReference type="InterPro" id="IPR010722">
    <property type="entry name" value="BATS_dom"/>
</dbReference>
<dbReference type="PROSITE" id="PS51918">
    <property type="entry name" value="RADICAL_SAM"/>
    <property type="match status" value="1"/>
</dbReference>
<keyword evidence="5 7" id="KW-0411">Iron-sulfur</keyword>
<dbReference type="GO" id="GO:0051539">
    <property type="term" value="F:4 iron, 4 sulfur cluster binding"/>
    <property type="evidence" value="ECO:0007669"/>
    <property type="project" value="UniProtKB-KW"/>
</dbReference>
<dbReference type="GO" id="GO:0016740">
    <property type="term" value="F:transferase activity"/>
    <property type="evidence" value="ECO:0007669"/>
    <property type="project" value="TreeGrafter"/>
</dbReference>
<protein>
    <submittedName>
        <fullName evidence="10">[FeFe] hydrogenase H-cluster radical SAM maturase HydE</fullName>
    </submittedName>
</protein>
<evidence type="ECO:0000256" key="5">
    <source>
        <dbReference type="ARBA" id="ARBA00023014"/>
    </source>
</evidence>
<feature type="domain" description="Radical SAM core" evidence="9">
    <location>
        <begin position="60"/>
        <end position="276"/>
    </location>
</feature>
<dbReference type="SUPFAM" id="SSF102114">
    <property type="entry name" value="Radical SAM enzymes"/>
    <property type="match status" value="1"/>
</dbReference>
<feature type="binding site" evidence="7">
    <location>
        <position position="78"/>
    </location>
    <ligand>
        <name>[4Fe-4S] cluster</name>
        <dbReference type="ChEBI" id="CHEBI:49883"/>
        <note>4Fe-4S-S-AdoMet</note>
    </ligand>
</feature>
<feature type="binding site" evidence="8">
    <location>
        <position position="194"/>
    </location>
    <ligand>
        <name>S-adenosyl-L-methionine</name>
        <dbReference type="ChEBI" id="CHEBI:59789"/>
    </ligand>
</feature>
<dbReference type="RefSeq" id="WP_235957952.1">
    <property type="nucleotide sequence ID" value="NZ_JAAITT010000050.1"/>
</dbReference>
<dbReference type="InterPro" id="IPR058240">
    <property type="entry name" value="rSAM_sf"/>
</dbReference>
<evidence type="ECO:0000256" key="8">
    <source>
        <dbReference type="PIRSR" id="PIRSR004762-2"/>
    </source>
</evidence>